<dbReference type="RefSeq" id="WP_130936149.1">
    <property type="nucleotide sequence ID" value="NZ_BMEE01000001.1"/>
</dbReference>
<comment type="caution">
    <text evidence="2">The sequence shown here is derived from an EMBL/GenBank/DDBJ whole genome shotgun (WGS) entry which is preliminary data.</text>
</comment>
<gene>
    <name evidence="2" type="ORF">EYD46_05975</name>
</gene>
<evidence type="ECO:0000313" key="2">
    <source>
        <dbReference type="EMBL" id="TBN17858.1"/>
    </source>
</evidence>
<dbReference type="AlphaFoldDB" id="A0A4V2JB94"/>
<sequence>MKRTVQFKSLITFLLIPLFVSALSNSNDKGKYSKEKKINKEYSVSSDANLSIKNSYGNLDIITWNENRIVFEITITTSGNNQEKVEERINDITVEFEGSSSNVSARTKFGKGKSSSWWGNNKKNNVNISVNYIVKMPITNSVALNNDYGSINLGKLEGQANINCDYGKITTKELMADDNVLTFDYSSGCYFEYIKSGSINADYSGFTVGKTKMLNINSDYTKSKIEIAEQVNYNSDYGSLYIEKANIINGNSDYVNLKFGSIYDKATIKAGYGSIKIEQLQSSLKALTIKTSYTGSKIGFHPDLNFDFDLDLSYANLSGDNDFDFTYKSVESTQKRYSGYYGNKGSGAKIIIKSNYGGLNFYKN</sequence>
<dbReference type="EMBL" id="SIRS01000002">
    <property type="protein sequence ID" value="TBN17858.1"/>
    <property type="molecule type" value="Genomic_DNA"/>
</dbReference>
<feature type="chain" id="PRO_5020521456" description="Adhesin domain-containing protein" evidence="1">
    <location>
        <begin position="25"/>
        <end position="364"/>
    </location>
</feature>
<keyword evidence="1" id="KW-0732">Signal</keyword>
<accession>A0A4V2JB94</accession>
<protein>
    <recommendedName>
        <fullName evidence="4">Adhesin domain-containing protein</fullName>
    </recommendedName>
</protein>
<dbReference type="OrthoDB" id="1117657at2"/>
<evidence type="ECO:0000256" key="1">
    <source>
        <dbReference type="SAM" id="SignalP"/>
    </source>
</evidence>
<proteinExistence type="predicted"/>
<organism evidence="2 3">
    <name type="scientific">Hyunsoonleella pacifica</name>
    <dbReference type="NCBI Taxonomy" id="1080224"/>
    <lineage>
        <taxon>Bacteria</taxon>
        <taxon>Pseudomonadati</taxon>
        <taxon>Bacteroidota</taxon>
        <taxon>Flavobacteriia</taxon>
        <taxon>Flavobacteriales</taxon>
        <taxon>Flavobacteriaceae</taxon>
    </lineage>
</organism>
<name>A0A4V2JB94_9FLAO</name>
<evidence type="ECO:0000313" key="3">
    <source>
        <dbReference type="Proteomes" id="UP000292372"/>
    </source>
</evidence>
<feature type="signal peptide" evidence="1">
    <location>
        <begin position="1"/>
        <end position="24"/>
    </location>
</feature>
<keyword evidence="3" id="KW-1185">Reference proteome</keyword>
<dbReference type="Proteomes" id="UP000292372">
    <property type="component" value="Unassembled WGS sequence"/>
</dbReference>
<reference evidence="2 3" key="1">
    <citation type="journal article" date="2015" name="Int. J. Syst. Evol. Microbiol.">
        <title>Hyunsoonleella pacifica sp. nov., isolated from seawater of South Pacific Gyre.</title>
        <authorList>
            <person name="Gao X."/>
            <person name="Zhang Z."/>
            <person name="Dai X."/>
            <person name="Zhang X.H."/>
        </authorList>
    </citation>
    <scope>NUCLEOTIDE SEQUENCE [LARGE SCALE GENOMIC DNA]</scope>
    <source>
        <strain evidence="2 3">SW033</strain>
    </source>
</reference>
<evidence type="ECO:0008006" key="4">
    <source>
        <dbReference type="Google" id="ProtNLM"/>
    </source>
</evidence>